<dbReference type="AlphaFoldDB" id="A0A6B9ZBA0"/>
<accession>A0A6B9ZBA0</accession>
<dbReference type="EMBL" id="CP048113">
    <property type="protein sequence ID" value="QHS59580.1"/>
    <property type="molecule type" value="Genomic_DNA"/>
</dbReference>
<protein>
    <recommendedName>
        <fullName evidence="3">Lipocalin-like domain-containing protein</fullName>
    </recommendedName>
</protein>
<gene>
    <name evidence="1" type="ORF">GWR21_08255</name>
</gene>
<sequence length="156" mass="17279">MKWIPLLAMAVTLLTSCDNKTTSPAAAAGERSPVSGTWKLINAKRIEKGDTTITGPVEGQETIKIFNDSYFAFFTHDLQHGADTAKAVYGSGSGTYTLVGDTYNEHLEYCSARGWENKDFSFRMTYGKDTIVQTGVEKIDSLNIDHVIVETYVRIR</sequence>
<dbReference type="RefSeq" id="WP_162331275.1">
    <property type="nucleotide sequence ID" value="NZ_CP048113.1"/>
</dbReference>
<reference evidence="1 2" key="1">
    <citation type="submission" date="2020-01" db="EMBL/GenBank/DDBJ databases">
        <title>Complete genome sequence of Chitinophaga sp. H33E-04 isolated from quinoa roots.</title>
        <authorList>
            <person name="Weon H.-Y."/>
            <person name="Lee S.A."/>
        </authorList>
    </citation>
    <scope>NUCLEOTIDE SEQUENCE [LARGE SCALE GENOMIC DNA]</scope>
    <source>
        <strain evidence="1 2">H33E-04</strain>
    </source>
</reference>
<proteinExistence type="predicted"/>
<dbReference type="Proteomes" id="UP000476411">
    <property type="component" value="Chromosome"/>
</dbReference>
<keyword evidence="2" id="KW-1185">Reference proteome</keyword>
<name>A0A6B9ZBA0_9BACT</name>
<organism evidence="1 2">
    <name type="scientific">Chitinophaga agri</name>
    <dbReference type="NCBI Taxonomy" id="2703787"/>
    <lineage>
        <taxon>Bacteria</taxon>
        <taxon>Pseudomonadati</taxon>
        <taxon>Bacteroidota</taxon>
        <taxon>Chitinophagia</taxon>
        <taxon>Chitinophagales</taxon>
        <taxon>Chitinophagaceae</taxon>
        <taxon>Chitinophaga</taxon>
    </lineage>
</organism>
<dbReference type="KEGG" id="chih:GWR21_08255"/>
<dbReference type="PROSITE" id="PS51257">
    <property type="entry name" value="PROKAR_LIPOPROTEIN"/>
    <property type="match status" value="1"/>
</dbReference>
<evidence type="ECO:0000313" key="1">
    <source>
        <dbReference type="EMBL" id="QHS59580.1"/>
    </source>
</evidence>
<evidence type="ECO:0008006" key="3">
    <source>
        <dbReference type="Google" id="ProtNLM"/>
    </source>
</evidence>
<evidence type="ECO:0000313" key="2">
    <source>
        <dbReference type="Proteomes" id="UP000476411"/>
    </source>
</evidence>